<feature type="domain" description="C2H2-type" evidence="3">
    <location>
        <begin position="82"/>
        <end position="109"/>
    </location>
</feature>
<evidence type="ECO:0000259" key="3">
    <source>
        <dbReference type="PROSITE" id="PS50157"/>
    </source>
</evidence>
<dbReference type="EnsemblMetazoa" id="XM_050650338.1">
    <property type="protein sequence ID" value="XP_050506295.1"/>
    <property type="gene ID" value="LOC126884427"/>
</dbReference>
<keyword evidence="1" id="KW-0863">Zinc-finger</keyword>
<dbReference type="Pfam" id="PF13912">
    <property type="entry name" value="zf-C2H2_6"/>
    <property type="match status" value="1"/>
</dbReference>
<dbReference type="SMART" id="SM00355">
    <property type="entry name" value="ZnF_C2H2"/>
    <property type="match status" value="4"/>
</dbReference>
<dbReference type="PANTHER" id="PTHR33936">
    <property type="entry name" value="PROTEIN CBG17840"/>
    <property type="match status" value="1"/>
</dbReference>
<dbReference type="SUPFAM" id="SSF57667">
    <property type="entry name" value="beta-beta-alpha zinc fingers"/>
    <property type="match status" value="1"/>
</dbReference>
<dbReference type="InterPro" id="IPR036236">
    <property type="entry name" value="Znf_C2H2_sf"/>
</dbReference>
<dbReference type="GeneID" id="126880560"/>
<organism evidence="4 5">
    <name type="scientific">Diabrotica virgifera virgifera</name>
    <name type="common">western corn rootworm</name>
    <dbReference type="NCBI Taxonomy" id="50390"/>
    <lineage>
        <taxon>Eukaryota</taxon>
        <taxon>Metazoa</taxon>
        <taxon>Ecdysozoa</taxon>
        <taxon>Arthropoda</taxon>
        <taxon>Hexapoda</taxon>
        <taxon>Insecta</taxon>
        <taxon>Pterygota</taxon>
        <taxon>Neoptera</taxon>
        <taxon>Endopterygota</taxon>
        <taxon>Coleoptera</taxon>
        <taxon>Polyphaga</taxon>
        <taxon>Cucujiformia</taxon>
        <taxon>Chrysomeloidea</taxon>
        <taxon>Chrysomelidae</taxon>
        <taxon>Galerucinae</taxon>
        <taxon>Diabroticina</taxon>
        <taxon>Diabroticites</taxon>
        <taxon>Diabrotica</taxon>
    </lineage>
</organism>
<dbReference type="RefSeq" id="XP_050511251.1">
    <property type="nucleotide sequence ID" value="XM_050655294.1"/>
</dbReference>
<dbReference type="GeneID" id="126887657"/>
<accession>A0ABM5JR95</accession>
<sequence>MNRCTKCNINFTKYYNMRAHAKRKHPDMLDILLPNNVQQSKSTVPCLECNKKFSNLGNLRLHVKRQHPDKLDEIAPVNKKTYVCSSCSESFHNLKKLVSHKQTHNNALTKLKCTLCQYNNSGRENLILHYRSDHFINIENNYLEFDTFEDFESWKCKVEEETFSSFVKMYGSKKTSNCTTTNYSCHRSGIYKKKGMNIRKLKIQGSNKINGYCPARINVKLMDNEKYIVNFCQTHVGHSPEQDLGHLFLSKSDKQNVAAKIAAKIPFQIILDEIRDSVSNSRLERLHLLKKKDLYNIEKCFNLCSSSVRHENDAISVDAWVSEMKSSECVLFYKPQETICQENPELQYEDFFLIIMSDGQKDLLLRFGEDCICIDGTHGLNAYGFELHTILVLDDLREGYPTAFLISNRSDSIGMKIFFQCIKERVGKAIKPKVFMSDMADFYYKSWMQVMQPAEFRLYCTWHVDKAWRKNLEKVLNKEKKVQVYHMLRTLLQETDSTAFNQLLLNFLKYLKEDSDTLEFAMYFEQYYACKAEQWAYCFRLHCGLNTNMHIERMHRTIKHIYLHGKFVKRLDKAICAIMKFVKDKLFERLIVIHKGKVSTKINELRKRHVTSQSLDLNKVIKSDIGWLVPSNSRNEMYTIQKVKENCPCRLVCEDCEACLHCYTCTCLDSCIKWNMCKHIHLICKYTQMDLTKESTIPNINFLAGDADNLVIECDDEKRALIGAVSKIRRNEESSLKEAKEKLSLKITGQINDLESFDELKAVQKIVVPIKPTIDAIRNQKDINLGFPSTRRISSNKKIFPQRNFFPTKKIKGKKRSKLPKPHHQKIEK</sequence>
<proteinExistence type="predicted"/>
<dbReference type="Proteomes" id="UP001652700">
    <property type="component" value="Unplaced"/>
</dbReference>
<dbReference type="RefSeq" id="XP_050506294.1">
    <property type="nucleotide sequence ID" value="XM_050650337.1"/>
</dbReference>
<feature type="domain" description="C2H2-type" evidence="3">
    <location>
        <begin position="44"/>
        <end position="72"/>
    </location>
</feature>
<dbReference type="RefSeq" id="XP_050506295.1">
    <property type="nucleotide sequence ID" value="XM_050650338.1"/>
</dbReference>
<evidence type="ECO:0000313" key="4">
    <source>
        <dbReference type="EnsemblMetazoa" id="XP_050500463.1"/>
    </source>
</evidence>
<keyword evidence="5" id="KW-1185">Reference proteome</keyword>
<dbReference type="EnsemblMetazoa" id="XM_050650337.1">
    <property type="protein sequence ID" value="XP_050506294.1"/>
    <property type="gene ID" value="LOC126884427"/>
</dbReference>
<dbReference type="Gene3D" id="3.30.160.60">
    <property type="entry name" value="Classic Zinc Finger"/>
    <property type="match status" value="2"/>
</dbReference>
<dbReference type="PANTHER" id="PTHR33936:SF24">
    <property type="entry name" value="C2H2-TYPE DOMAIN-CONTAINING PROTEIN"/>
    <property type="match status" value="1"/>
</dbReference>
<feature type="region of interest" description="Disordered" evidence="2">
    <location>
        <begin position="807"/>
        <end position="829"/>
    </location>
</feature>
<name>A0ABM5JR95_DIAVI</name>
<dbReference type="InterPro" id="IPR013087">
    <property type="entry name" value="Znf_C2H2_type"/>
</dbReference>
<feature type="compositionally biased region" description="Basic residues" evidence="2">
    <location>
        <begin position="809"/>
        <end position="829"/>
    </location>
</feature>
<keyword evidence="1" id="KW-0862">Zinc</keyword>
<evidence type="ECO:0000313" key="5">
    <source>
        <dbReference type="Proteomes" id="UP001652700"/>
    </source>
</evidence>
<protein>
    <recommendedName>
        <fullName evidence="3">C2H2-type domain-containing protein</fullName>
    </recommendedName>
</protein>
<dbReference type="EnsemblMetazoa" id="XM_050644506.1">
    <property type="protein sequence ID" value="XP_050500463.1"/>
    <property type="gene ID" value="LOC126880560"/>
</dbReference>
<keyword evidence="1" id="KW-0479">Metal-binding</keyword>
<dbReference type="GeneID" id="126884427"/>
<dbReference type="InterPro" id="IPR052797">
    <property type="entry name" value="RegFact_GeneExpr_CellDeath"/>
</dbReference>
<dbReference type="RefSeq" id="XP_050500463.1">
    <property type="nucleotide sequence ID" value="XM_050644506.1"/>
</dbReference>
<dbReference type="PROSITE" id="PS50157">
    <property type="entry name" value="ZINC_FINGER_C2H2_2"/>
    <property type="match status" value="2"/>
</dbReference>
<evidence type="ECO:0000256" key="2">
    <source>
        <dbReference type="SAM" id="MobiDB-lite"/>
    </source>
</evidence>
<dbReference type="EnsemblMetazoa" id="XM_050655294.1">
    <property type="protein sequence ID" value="XP_050511251.1"/>
    <property type="gene ID" value="LOC126887657"/>
</dbReference>
<evidence type="ECO:0000256" key="1">
    <source>
        <dbReference type="PROSITE-ProRule" id="PRU00042"/>
    </source>
</evidence>
<dbReference type="PROSITE" id="PS00028">
    <property type="entry name" value="ZINC_FINGER_C2H2_1"/>
    <property type="match status" value="3"/>
</dbReference>
<reference evidence="4" key="1">
    <citation type="submission" date="2025-05" db="UniProtKB">
        <authorList>
            <consortium name="EnsemblMetazoa"/>
        </authorList>
    </citation>
    <scope>IDENTIFICATION</scope>
</reference>